<sequence>MRSSSPATGAHPVVDPFPPAELQVAVASAVSSGESLAVVAAVADLPALAVLDAVDALQPGST</sequence>
<dbReference type="Proteomes" id="UP000239187">
    <property type="component" value="Chromosome"/>
</dbReference>
<gene>
    <name evidence="1" type="ORF">CVO76_10115</name>
</gene>
<evidence type="ECO:0000313" key="1">
    <source>
        <dbReference type="EMBL" id="AUZ87942.1"/>
    </source>
</evidence>
<proteinExistence type="predicted"/>
<protein>
    <submittedName>
        <fullName evidence="1">Uncharacterized protein</fullName>
    </submittedName>
</protein>
<reference evidence="1 2" key="1">
    <citation type="submission" date="2017-11" db="EMBL/GenBank/DDBJ databases">
        <title>Draft genome of Arthrobacter agilis strain UMCV2, a plant growth-promoting rhizobacterium and biocontrol capacity of phytopathogenic fungi.</title>
        <authorList>
            <person name="Martinez-Camara R."/>
            <person name="Santoyo G."/>
            <person name="Moreno-Hagelsieb G."/>
            <person name="Valencia-Cantero E."/>
        </authorList>
    </citation>
    <scope>NUCLEOTIDE SEQUENCE [LARGE SCALE GENOMIC DNA]</scope>
    <source>
        <strain evidence="1 2">UMCV2</strain>
    </source>
</reference>
<dbReference type="AlphaFoldDB" id="A0A2L0UFE0"/>
<evidence type="ECO:0000313" key="2">
    <source>
        <dbReference type="Proteomes" id="UP000239187"/>
    </source>
</evidence>
<accession>A0A2L0UFE0</accession>
<organism evidence="1 2">
    <name type="scientific">Arthrobacter agilis</name>
    <dbReference type="NCBI Taxonomy" id="37921"/>
    <lineage>
        <taxon>Bacteria</taxon>
        <taxon>Bacillati</taxon>
        <taxon>Actinomycetota</taxon>
        <taxon>Actinomycetes</taxon>
        <taxon>Micrococcales</taxon>
        <taxon>Micrococcaceae</taxon>
        <taxon>Arthrobacter</taxon>
    </lineage>
</organism>
<dbReference type="EMBL" id="CP024915">
    <property type="protein sequence ID" value="AUZ87942.1"/>
    <property type="molecule type" value="Genomic_DNA"/>
</dbReference>
<name>A0A2L0UFE0_9MICC</name>